<accession>A0A915KXB8</accession>
<evidence type="ECO:0000313" key="1">
    <source>
        <dbReference type="Proteomes" id="UP000887565"/>
    </source>
</evidence>
<dbReference type="WBParaSite" id="nRc.2.0.1.t43446-RA">
    <property type="protein sequence ID" value="nRc.2.0.1.t43446-RA"/>
    <property type="gene ID" value="nRc.2.0.1.g43446"/>
</dbReference>
<name>A0A915KXB8_ROMCU</name>
<sequence length="119" mass="13749">MPLAALLASPCSTMEYAYVNNLLLGHAQTFNLATHTAFSNCMWYRTDGNPRTCLREWMNRIPESEPSFSSEPGTYVCNQFPLRQIIFDEDFQMETAIEQININQSDYTANPHSHFHFYS</sequence>
<dbReference type="AlphaFoldDB" id="A0A915KXB8"/>
<keyword evidence="1" id="KW-1185">Reference proteome</keyword>
<protein>
    <submittedName>
        <fullName evidence="2">Uncharacterized protein</fullName>
    </submittedName>
</protein>
<evidence type="ECO:0000313" key="2">
    <source>
        <dbReference type="WBParaSite" id="nRc.2.0.1.t43446-RA"/>
    </source>
</evidence>
<organism evidence="1 2">
    <name type="scientific">Romanomermis culicivorax</name>
    <name type="common">Nematode worm</name>
    <dbReference type="NCBI Taxonomy" id="13658"/>
    <lineage>
        <taxon>Eukaryota</taxon>
        <taxon>Metazoa</taxon>
        <taxon>Ecdysozoa</taxon>
        <taxon>Nematoda</taxon>
        <taxon>Enoplea</taxon>
        <taxon>Dorylaimia</taxon>
        <taxon>Mermithida</taxon>
        <taxon>Mermithoidea</taxon>
        <taxon>Mermithidae</taxon>
        <taxon>Romanomermis</taxon>
    </lineage>
</organism>
<dbReference type="Proteomes" id="UP000887565">
    <property type="component" value="Unplaced"/>
</dbReference>
<proteinExistence type="predicted"/>
<reference evidence="2" key="1">
    <citation type="submission" date="2022-11" db="UniProtKB">
        <authorList>
            <consortium name="WormBaseParasite"/>
        </authorList>
    </citation>
    <scope>IDENTIFICATION</scope>
</reference>